<name>D3BRH0_HETP5</name>
<organism evidence="4 5">
    <name type="scientific">Heterostelium pallidum (strain ATCC 26659 / Pp 5 / PN500)</name>
    <name type="common">Cellular slime mold</name>
    <name type="synonym">Polysphondylium pallidum</name>
    <dbReference type="NCBI Taxonomy" id="670386"/>
    <lineage>
        <taxon>Eukaryota</taxon>
        <taxon>Amoebozoa</taxon>
        <taxon>Evosea</taxon>
        <taxon>Eumycetozoa</taxon>
        <taxon>Dictyostelia</taxon>
        <taxon>Acytosteliales</taxon>
        <taxon>Acytosteliaceae</taxon>
        <taxon>Heterostelium</taxon>
    </lineage>
</organism>
<dbReference type="AlphaFoldDB" id="D3BRH0"/>
<dbReference type="SUPFAM" id="SSF52540">
    <property type="entry name" value="P-loop containing nucleoside triphosphate hydrolases"/>
    <property type="match status" value="1"/>
</dbReference>
<dbReference type="InterPro" id="IPR027417">
    <property type="entry name" value="P-loop_NTPase"/>
</dbReference>
<proteinExistence type="predicted"/>
<dbReference type="InParanoid" id="D3BRH0"/>
<dbReference type="PANTHER" id="PTHR47977">
    <property type="entry name" value="RAS-RELATED PROTEIN RAB"/>
    <property type="match status" value="1"/>
</dbReference>
<evidence type="ECO:0000256" key="1">
    <source>
        <dbReference type="ARBA" id="ARBA00022741"/>
    </source>
</evidence>
<gene>
    <name evidence="4" type="ORF">PPL_10581</name>
</gene>
<dbReference type="STRING" id="670386.D3BRH0"/>
<evidence type="ECO:0000256" key="3">
    <source>
        <dbReference type="ARBA" id="ARBA00023288"/>
    </source>
</evidence>
<dbReference type="GeneID" id="31366050"/>
<dbReference type="Gene3D" id="3.40.50.300">
    <property type="entry name" value="P-loop containing nucleotide triphosphate hydrolases"/>
    <property type="match status" value="1"/>
</dbReference>
<dbReference type="GO" id="GO:0003924">
    <property type="term" value="F:GTPase activity"/>
    <property type="evidence" value="ECO:0007669"/>
    <property type="project" value="InterPro"/>
</dbReference>
<dbReference type="Proteomes" id="UP000001396">
    <property type="component" value="Unassembled WGS sequence"/>
</dbReference>
<accession>D3BRH0</accession>
<evidence type="ECO:0000256" key="2">
    <source>
        <dbReference type="ARBA" id="ARBA00023134"/>
    </source>
</evidence>
<evidence type="ECO:0000313" key="5">
    <source>
        <dbReference type="Proteomes" id="UP000001396"/>
    </source>
</evidence>
<protein>
    <submittedName>
        <fullName evidence="4">Uncharacterized protein</fullName>
    </submittedName>
</protein>
<sequence>MDNKNNNNNNGIFIDLESSEHKKVCANDHTKSHAPHHCDHADEIKSLLNNLSLKIKSSSHEIESQNIDTISNVRDIVKLYLDQLNRFINIVDLYQHQYNQQQQQQQQQEANHDNDITSLMENAIIILNCYLLVIKELERFTDDKFNPLIYPTISHNYVIRTFEHESLEYKLQIWDTSCYHRFRSITTSYFKDAATIFIVYDVTDERS</sequence>
<keyword evidence="1" id="KW-0547">Nucleotide-binding</keyword>
<comment type="caution">
    <text evidence="4">The sequence shown here is derived from an EMBL/GenBank/DDBJ whole genome shotgun (WGS) entry which is preliminary data.</text>
</comment>
<reference evidence="4 5" key="1">
    <citation type="journal article" date="2011" name="Genome Res.">
        <title>Phylogeny-wide analysis of social amoeba genomes highlights ancient origins for complex intercellular communication.</title>
        <authorList>
            <person name="Heidel A.J."/>
            <person name="Lawal H.M."/>
            <person name="Felder M."/>
            <person name="Schilde C."/>
            <person name="Helps N.R."/>
            <person name="Tunggal B."/>
            <person name="Rivero F."/>
            <person name="John U."/>
            <person name="Schleicher M."/>
            <person name="Eichinger L."/>
            <person name="Platzer M."/>
            <person name="Noegel A.A."/>
            <person name="Schaap P."/>
            <person name="Gloeckner G."/>
        </authorList>
    </citation>
    <scope>NUCLEOTIDE SEQUENCE [LARGE SCALE GENOMIC DNA]</scope>
    <source>
        <strain evidence="5">ATCC 26659 / Pp 5 / PN500</strain>
    </source>
</reference>
<dbReference type="PROSITE" id="PS51419">
    <property type="entry name" value="RAB"/>
    <property type="match status" value="1"/>
</dbReference>
<dbReference type="EMBL" id="ADBJ01000050">
    <property type="protein sequence ID" value="EFA76002.1"/>
    <property type="molecule type" value="Genomic_DNA"/>
</dbReference>
<keyword evidence="2" id="KW-0342">GTP-binding</keyword>
<keyword evidence="5" id="KW-1185">Reference proteome</keyword>
<dbReference type="RefSeq" id="XP_020428136.1">
    <property type="nucleotide sequence ID" value="XM_020581349.1"/>
</dbReference>
<dbReference type="InterPro" id="IPR050227">
    <property type="entry name" value="Rab"/>
</dbReference>
<dbReference type="GO" id="GO:0005525">
    <property type="term" value="F:GTP binding"/>
    <property type="evidence" value="ECO:0007669"/>
    <property type="project" value="UniProtKB-KW"/>
</dbReference>
<keyword evidence="3" id="KW-0449">Lipoprotein</keyword>
<dbReference type="Pfam" id="PF00071">
    <property type="entry name" value="Ras"/>
    <property type="match status" value="1"/>
</dbReference>
<dbReference type="InterPro" id="IPR001806">
    <property type="entry name" value="Small_GTPase"/>
</dbReference>
<evidence type="ECO:0000313" key="4">
    <source>
        <dbReference type="EMBL" id="EFA76002.1"/>
    </source>
</evidence>